<dbReference type="Proteomes" id="UP000282322">
    <property type="component" value="Unassembled WGS sequence"/>
</dbReference>
<comment type="caution">
    <text evidence="2">The sequence shown here is derived from an EMBL/GenBank/DDBJ whole genome shotgun (WGS) entry which is preliminary data.</text>
</comment>
<dbReference type="NCBIfam" id="NF041333">
    <property type="entry name" value="CruF_Halo"/>
    <property type="match status" value="1"/>
</dbReference>
<dbReference type="InterPro" id="IPR007354">
    <property type="entry name" value="CruF-like"/>
</dbReference>
<gene>
    <name evidence="2" type="ORF">EIK79_00040</name>
</gene>
<dbReference type="PANTHER" id="PTHR39419">
    <property type="entry name" value="SLL0814 PROTEIN"/>
    <property type="match status" value="1"/>
</dbReference>
<reference evidence="2 3" key="1">
    <citation type="submission" date="2018-11" db="EMBL/GenBank/DDBJ databases">
        <title>Taxonoimc description of Halomarina strain SPP-AMP-1.</title>
        <authorList>
            <person name="Pal Y."/>
            <person name="Srinivasana K."/>
            <person name="Verma A."/>
            <person name="Kumar P."/>
        </authorList>
    </citation>
    <scope>NUCLEOTIDE SEQUENCE [LARGE SCALE GENOMIC DNA]</scope>
    <source>
        <strain evidence="2 3">SPP-AMP-1</strain>
    </source>
</reference>
<feature type="transmembrane region" description="Helical" evidence="1">
    <location>
        <begin position="85"/>
        <end position="107"/>
    </location>
</feature>
<proteinExistence type="predicted"/>
<dbReference type="InterPro" id="IPR053540">
    <property type="entry name" value="BABR_hydratase"/>
</dbReference>
<protein>
    <submittedName>
        <fullName evidence="2">Carotenoid biosynthesis protein</fullName>
    </submittedName>
</protein>
<feature type="transmembrane region" description="Helical" evidence="1">
    <location>
        <begin position="56"/>
        <end position="78"/>
    </location>
</feature>
<dbReference type="EMBL" id="RRCH01000001">
    <property type="protein sequence ID" value="RRJ34210.1"/>
    <property type="molecule type" value="Genomic_DNA"/>
</dbReference>
<feature type="transmembrane region" description="Helical" evidence="1">
    <location>
        <begin position="154"/>
        <end position="183"/>
    </location>
</feature>
<feature type="transmembrane region" description="Helical" evidence="1">
    <location>
        <begin position="26"/>
        <end position="44"/>
    </location>
</feature>
<accession>A0A3P3RMV3</accession>
<dbReference type="RefSeq" id="WP_124953127.1">
    <property type="nucleotide sequence ID" value="NZ_RRCH01000001.1"/>
</dbReference>
<keyword evidence="1" id="KW-0472">Membrane</keyword>
<sequence length="276" mass="29806">MAEASVTLNRQRVERAFDSMVRENRALFGVVVPTVGAVMLLASFESVLPVLLPFDSSLILIGVVAMRLPLIAGLLPLIDRKAATALILLTVYAYGIEYVGITTGVPYGQFSYDVGLEPLLFGEVPLGLPIFFIPIVANCCLLLLLLLDGRFGRTLILSSIIAVIGMDLVLDPAAVALGFWSYSGGLYHGVPVSNYLGWTVSATIAVVIFNWGFEQSAVLNRLHQCEFMLDSLTAFIIFWGAVNAYFGYLLPVGITGLFALGLVTADRVILPFDPSL</sequence>
<dbReference type="PANTHER" id="PTHR39419:SF1">
    <property type="entry name" value="SLL0814 PROTEIN"/>
    <property type="match status" value="1"/>
</dbReference>
<keyword evidence="1" id="KW-0812">Transmembrane</keyword>
<evidence type="ECO:0000256" key="1">
    <source>
        <dbReference type="SAM" id="Phobius"/>
    </source>
</evidence>
<feature type="transmembrane region" description="Helical" evidence="1">
    <location>
        <begin position="127"/>
        <end position="147"/>
    </location>
</feature>
<keyword evidence="1" id="KW-1133">Transmembrane helix</keyword>
<evidence type="ECO:0000313" key="3">
    <source>
        <dbReference type="Proteomes" id="UP000282322"/>
    </source>
</evidence>
<feature type="transmembrane region" description="Helical" evidence="1">
    <location>
        <begin position="195"/>
        <end position="213"/>
    </location>
</feature>
<keyword evidence="3" id="KW-1185">Reference proteome</keyword>
<name>A0A3P3RMV3_9EURY</name>
<dbReference type="NCBIfam" id="TIGR03460">
    <property type="entry name" value="crt_membr_arch"/>
    <property type="match status" value="1"/>
</dbReference>
<dbReference type="Pfam" id="PF04240">
    <property type="entry name" value="Caroten_synth"/>
    <property type="match status" value="1"/>
</dbReference>
<evidence type="ECO:0000313" key="2">
    <source>
        <dbReference type="EMBL" id="RRJ34210.1"/>
    </source>
</evidence>
<dbReference type="OrthoDB" id="107798at2157"/>
<dbReference type="InterPro" id="IPR017823">
    <property type="entry name" value="CruF"/>
</dbReference>
<dbReference type="AlphaFoldDB" id="A0A3P3RMV3"/>
<organism evidence="2 3">
    <name type="scientific">Halocatena pleomorpha</name>
    <dbReference type="NCBI Taxonomy" id="1785090"/>
    <lineage>
        <taxon>Archaea</taxon>
        <taxon>Methanobacteriati</taxon>
        <taxon>Methanobacteriota</taxon>
        <taxon>Stenosarchaea group</taxon>
        <taxon>Halobacteria</taxon>
        <taxon>Halobacteriales</taxon>
        <taxon>Natronomonadaceae</taxon>
        <taxon>Halocatena</taxon>
    </lineage>
</organism>